<dbReference type="PANTHER" id="PTHR10622:SF10">
    <property type="entry name" value="HET DOMAIN-CONTAINING PROTEIN"/>
    <property type="match status" value="1"/>
</dbReference>
<reference evidence="3" key="1">
    <citation type="journal article" date="2020" name="Phytopathology">
        <title>Genome Sequence Resources of Colletotrichum truncatum, C. plurivorum, C. musicola, and C. sojae: Four Species Pathogenic to Soybean (Glycine max).</title>
        <authorList>
            <person name="Rogerio F."/>
            <person name="Boufleur T.R."/>
            <person name="Ciampi-Guillardi M."/>
            <person name="Sukno S.A."/>
            <person name="Thon M.R."/>
            <person name="Massola Junior N.S."/>
            <person name="Baroncelli R."/>
        </authorList>
    </citation>
    <scope>NUCLEOTIDE SEQUENCE</scope>
    <source>
        <strain evidence="3">LFN0074</strain>
    </source>
</reference>
<keyword evidence="4" id="KW-1185">Reference proteome</keyword>
<dbReference type="Proteomes" id="UP000639643">
    <property type="component" value="Unassembled WGS sequence"/>
</dbReference>
<feature type="domain" description="Heterokaryon incompatibility" evidence="1">
    <location>
        <begin position="22"/>
        <end position="108"/>
    </location>
</feature>
<evidence type="ECO:0008006" key="5">
    <source>
        <dbReference type="Google" id="ProtNLM"/>
    </source>
</evidence>
<evidence type="ECO:0000259" key="2">
    <source>
        <dbReference type="Pfam" id="PF26640"/>
    </source>
</evidence>
<dbReference type="Pfam" id="PF26640">
    <property type="entry name" value="DUF8212"/>
    <property type="match status" value="1"/>
</dbReference>
<proteinExistence type="predicted"/>
<protein>
    <recommendedName>
        <fullName evidence="5">HET domain-containing protein</fullName>
    </recommendedName>
</protein>
<evidence type="ECO:0000313" key="3">
    <source>
        <dbReference type="EMBL" id="KAF6834089.1"/>
    </source>
</evidence>
<evidence type="ECO:0000259" key="1">
    <source>
        <dbReference type="Pfam" id="PF06985"/>
    </source>
</evidence>
<comment type="caution">
    <text evidence="3">The sequence shown here is derived from an EMBL/GenBank/DDBJ whole genome shotgun (WGS) entry which is preliminary data.</text>
</comment>
<accession>A0A8H6KM68</accession>
<gene>
    <name evidence="3" type="ORF">CMUS01_06312</name>
</gene>
<dbReference type="InterPro" id="IPR010730">
    <property type="entry name" value="HET"/>
</dbReference>
<dbReference type="PANTHER" id="PTHR10622">
    <property type="entry name" value="HET DOMAIN-CONTAINING PROTEIN"/>
    <property type="match status" value="1"/>
</dbReference>
<feature type="domain" description="DUF8212" evidence="2">
    <location>
        <begin position="253"/>
        <end position="281"/>
    </location>
</feature>
<sequence>MRLINVDTLALEEFFDHNRPRYAILSHTWGPNEITFKDFQGSRSSRYRGGFNKIDGMRRVARDQGYEWIWIDTCCIDKSSSTELSEAINSMFSWYEQASVCYIYLEDVPPEDDIAARRSRFRRSRWFTRGWTLQELVAPRFVEFYNSSWECIQTLPASQQLAHGSSSGSGRRRLEYRPSSRLSFAELVADITRINRKVVRKDTDFADDITVYSVAEKMSWASGRETTRKEDRAYSLLGLFGVNMPMLYGEGNKAFERLQEEILKISDDQSIFAWGYGLPPLPRGGLFAQSPDDFAGCRGITVREEAESPHYTLTNKGLHLGARVTNEQPDCRLPFYAAINCQEEFSSTTGSFQNSKDTLAIPLCRLGNRTVRPPFTAPVSLPLVSFGESWPQFYISNCEIPRRFDLFYDSISISFDMEIVDRSVVTTVETYPLSVIHHSAHDRVLLVFNRWETPGEASTTLLVRFRLSGELPDIALRLGVAAATEETDHFCIERHEVATIEKEKSLSEQMFLLKETLWEEETEWDSARLKPVVRRREAQRYKSRRVDLFLEVRPFG</sequence>
<dbReference type="Pfam" id="PF06985">
    <property type="entry name" value="HET"/>
    <property type="match status" value="1"/>
</dbReference>
<evidence type="ECO:0000313" key="4">
    <source>
        <dbReference type="Proteomes" id="UP000639643"/>
    </source>
</evidence>
<dbReference type="AlphaFoldDB" id="A0A8H6KM68"/>
<organism evidence="3 4">
    <name type="scientific">Colletotrichum musicola</name>
    <dbReference type="NCBI Taxonomy" id="2175873"/>
    <lineage>
        <taxon>Eukaryota</taxon>
        <taxon>Fungi</taxon>
        <taxon>Dikarya</taxon>
        <taxon>Ascomycota</taxon>
        <taxon>Pezizomycotina</taxon>
        <taxon>Sordariomycetes</taxon>
        <taxon>Hypocreomycetidae</taxon>
        <taxon>Glomerellales</taxon>
        <taxon>Glomerellaceae</taxon>
        <taxon>Colletotrichum</taxon>
        <taxon>Colletotrichum orchidearum species complex</taxon>
    </lineage>
</organism>
<dbReference type="InterPro" id="IPR058525">
    <property type="entry name" value="DUF8212"/>
</dbReference>
<dbReference type="EMBL" id="WIGM01000203">
    <property type="protein sequence ID" value="KAF6834089.1"/>
    <property type="molecule type" value="Genomic_DNA"/>
</dbReference>
<dbReference type="OrthoDB" id="194358at2759"/>
<name>A0A8H6KM68_9PEZI</name>